<dbReference type="EMBL" id="HE600949">
    <property type="protein sequence ID" value="CAS00286.1"/>
    <property type="molecule type" value="Genomic_DNA"/>
</dbReference>
<dbReference type="Proteomes" id="UP000008549">
    <property type="component" value="Unassembled WGS sequence"/>
</dbReference>
<sequence length="32" mass="3800">MSIGSEDDSSKRNSNYRKVERFILNTKYQSFV</sequence>
<reference evidence="1 2" key="1">
    <citation type="journal article" date="2003" name="PLoS Biol.">
        <title>The genome sequence of Caenorhabditis briggsae: a platform for comparative genomics.</title>
        <authorList>
            <person name="Stein L.D."/>
            <person name="Bao Z."/>
            <person name="Blasiar D."/>
            <person name="Blumenthal T."/>
            <person name="Brent M.R."/>
            <person name="Chen N."/>
            <person name="Chinwalla A."/>
            <person name="Clarke L."/>
            <person name="Clee C."/>
            <person name="Coghlan A."/>
            <person name="Coulson A."/>
            <person name="D'Eustachio P."/>
            <person name="Fitch D.H."/>
            <person name="Fulton L.A."/>
            <person name="Fulton R.E."/>
            <person name="Griffiths-Jones S."/>
            <person name="Harris T.W."/>
            <person name="Hillier L.W."/>
            <person name="Kamath R."/>
            <person name="Kuwabara P.E."/>
            <person name="Mardis E.R."/>
            <person name="Marra M.A."/>
            <person name="Miner T.L."/>
            <person name="Minx P."/>
            <person name="Mullikin J.C."/>
            <person name="Plumb R.W."/>
            <person name="Rogers J."/>
            <person name="Schein J.E."/>
            <person name="Sohrmann M."/>
            <person name="Spieth J."/>
            <person name="Stajich J.E."/>
            <person name="Wei C."/>
            <person name="Willey D."/>
            <person name="Wilson R.K."/>
            <person name="Durbin R."/>
            <person name="Waterston R.H."/>
        </authorList>
    </citation>
    <scope>NUCLEOTIDE SEQUENCE [LARGE SCALE GENOMIC DNA]</scope>
    <source>
        <strain evidence="1 2">AF16</strain>
    </source>
</reference>
<proteinExistence type="predicted"/>
<dbReference type="InParanoid" id="B6IK56"/>
<keyword evidence="2" id="KW-1185">Reference proteome</keyword>
<accession>B6IK56</accession>
<evidence type="ECO:0000313" key="1">
    <source>
        <dbReference type="EMBL" id="CAS00286.1"/>
    </source>
</evidence>
<name>B6IK56_CAEBR</name>
<dbReference type="RefSeq" id="XP_045099845.1">
    <property type="nucleotide sequence ID" value="XM_045244006.1"/>
</dbReference>
<organism evidence="1 2">
    <name type="scientific">Caenorhabditis briggsae</name>
    <dbReference type="NCBI Taxonomy" id="6238"/>
    <lineage>
        <taxon>Eukaryota</taxon>
        <taxon>Metazoa</taxon>
        <taxon>Ecdysozoa</taxon>
        <taxon>Nematoda</taxon>
        <taxon>Chromadorea</taxon>
        <taxon>Rhabditida</taxon>
        <taxon>Rhabditina</taxon>
        <taxon>Rhabditomorpha</taxon>
        <taxon>Rhabditoidea</taxon>
        <taxon>Rhabditidae</taxon>
        <taxon>Peloderinae</taxon>
        <taxon>Caenorhabditis</taxon>
    </lineage>
</organism>
<dbReference type="HOGENOM" id="CLU_3392691_0_0_1"/>
<dbReference type="AlphaFoldDB" id="B6IK56"/>
<evidence type="ECO:0000313" key="2">
    <source>
        <dbReference type="Proteomes" id="UP000008549"/>
    </source>
</evidence>
<dbReference type="CTD" id="68917406"/>
<gene>
    <name evidence="1" type="ORF">CBG25924</name>
    <name evidence="1" type="ORF">CBG_25924</name>
</gene>
<dbReference type="GeneID" id="68917406"/>
<protein>
    <submittedName>
        <fullName evidence="1">Protein CBG25924</fullName>
    </submittedName>
</protein>
<reference evidence="1 2" key="2">
    <citation type="journal article" date="2011" name="PLoS Genet.">
        <title>Caenorhabditis briggsae recombinant inbred line genotypes reveal inter-strain incompatibility and the evolution of recombination.</title>
        <authorList>
            <person name="Ross J.A."/>
            <person name="Koboldt D.C."/>
            <person name="Staisch J.E."/>
            <person name="Chamberlin H.M."/>
            <person name="Gupta B.P."/>
            <person name="Miller R.D."/>
            <person name="Baird S.E."/>
            <person name="Haag E.S."/>
        </authorList>
    </citation>
    <scope>NUCLEOTIDE SEQUENCE [LARGE SCALE GENOMIC DNA]</scope>
    <source>
        <strain evidence="1 2">AF16</strain>
    </source>
</reference>
<dbReference type="KEGG" id="cbr:CBG_25924"/>